<dbReference type="GO" id="GO:0005886">
    <property type="term" value="C:plasma membrane"/>
    <property type="evidence" value="ECO:0007669"/>
    <property type="project" value="UniProtKB-SubCell"/>
</dbReference>
<evidence type="ECO:0000313" key="11">
    <source>
        <dbReference type="Proteomes" id="UP000027059"/>
    </source>
</evidence>
<organism evidence="10 11">
    <name type="scientific">Leptospirillum ferriphilum YSK</name>
    <dbReference type="NCBI Taxonomy" id="1441628"/>
    <lineage>
        <taxon>Bacteria</taxon>
        <taxon>Pseudomonadati</taxon>
        <taxon>Nitrospirota</taxon>
        <taxon>Nitrospiria</taxon>
        <taxon>Nitrospirales</taxon>
        <taxon>Nitrospiraceae</taxon>
        <taxon>Leptospirillum</taxon>
    </lineage>
</organism>
<evidence type="ECO:0000256" key="5">
    <source>
        <dbReference type="ARBA" id="ARBA00022989"/>
    </source>
</evidence>
<feature type="domain" description="Prepilin peptidase A24 N-terminal" evidence="9">
    <location>
        <begin position="58"/>
        <end position="135"/>
    </location>
</feature>
<evidence type="ECO:0000256" key="3">
    <source>
        <dbReference type="ARBA" id="ARBA00022475"/>
    </source>
</evidence>
<evidence type="ECO:0000256" key="2">
    <source>
        <dbReference type="ARBA" id="ARBA00005801"/>
    </source>
</evidence>
<keyword evidence="11" id="KW-1185">Reference proteome</keyword>
<keyword evidence="5 7" id="KW-1133">Transmembrane helix</keyword>
<evidence type="ECO:0000259" key="9">
    <source>
        <dbReference type="Pfam" id="PF06750"/>
    </source>
</evidence>
<evidence type="ECO:0000256" key="1">
    <source>
        <dbReference type="ARBA" id="ARBA00004651"/>
    </source>
</evidence>
<dbReference type="Pfam" id="PF01478">
    <property type="entry name" value="Peptidase_A24"/>
    <property type="match status" value="1"/>
</dbReference>
<dbReference type="AlphaFoldDB" id="A0A059Y240"/>
<comment type="similarity">
    <text evidence="2">Belongs to the peptidase A24 family.</text>
</comment>
<dbReference type="PANTHER" id="PTHR30487:SF0">
    <property type="entry name" value="PREPILIN LEADER PEPTIDASE_N-METHYLTRANSFERASE-RELATED"/>
    <property type="match status" value="1"/>
</dbReference>
<dbReference type="GO" id="GO:0006465">
    <property type="term" value="P:signal peptide processing"/>
    <property type="evidence" value="ECO:0007669"/>
    <property type="project" value="TreeGrafter"/>
</dbReference>
<dbReference type="Pfam" id="PF06750">
    <property type="entry name" value="A24_N_bact"/>
    <property type="match status" value="1"/>
</dbReference>
<dbReference type="InterPro" id="IPR010627">
    <property type="entry name" value="Prepilin_pept_A24_N"/>
</dbReference>
<feature type="transmembrane region" description="Helical" evidence="7">
    <location>
        <begin position="191"/>
        <end position="210"/>
    </location>
</feature>
<sequence>MLHKFPPTGIHRRLTGGCSESALSLKKEQLHVSPSLSGKDDPMNISSFIQEICYILGGLIWGSFLGVLADRIPRGESILTPPSHCLTCQKRLSPLDLIPLWAWVGNKGVCRYCGATIDPQMLGSEMLSGLFFGILPFISKDFRNGIVLATFFSFALPLSLIDLRHRRLPHSLTWTAGFSGLLLAWSGPERFFYPIGGFLAGFITLGLVSILHPKGMGMGDAFWIGSIGTFVGATGVVETLFLSSFFAILSLLPLFLVKKPDSSGVPWYKTSLPFGPYLSLGAILVLVDPGHMLEALQSAASLNNS</sequence>
<dbReference type="Proteomes" id="UP000027059">
    <property type="component" value="Chromosome"/>
</dbReference>
<feature type="domain" description="Prepilin type IV endopeptidase peptidase" evidence="8">
    <location>
        <begin position="151"/>
        <end position="249"/>
    </location>
</feature>
<comment type="subcellular location">
    <subcellularLocation>
        <location evidence="1">Cell membrane</location>
        <topology evidence="1">Multi-pass membrane protein</topology>
    </subcellularLocation>
</comment>
<evidence type="ECO:0000256" key="4">
    <source>
        <dbReference type="ARBA" id="ARBA00022692"/>
    </source>
</evidence>
<evidence type="ECO:0008006" key="12">
    <source>
        <dbReference type="Google" id="ProtNLM"/>
    </source>
</evidence>
<protein>
    <recommendedName>
        <fullName evidence="12">Prepilin peptidase</fullName>
    </recommendedName>
</protein>
<dbReference type="HOGENOM" id="CLU_057101_0_1_0"/>
<feature type="transmembrane region" description="Helical" evidence="7">
    <location>
        <begin position="145"/>
        <end position="161"/>
    </location>
</feature>
<dbReference type="Gene3D" id="1.20.120.1220">
    <property type="match status" value="1"/>
</dbReference>
<dbReference type="KEGG" id="lfp:Y981_04775"/>
<feature type="transmembrane region" description="Helical" evidence="7">
    <location>
        <begin position="222"/>
        <end position="255"/>
    </location>
</feature>
<dbReference type="GO" id="GO:0004190">
    <property type="term" value="F:aspartic-type endopeptidase activity"/>
    <property type="evidence" value="ECO:0007669"/>
    <property type="project" value="InterPro"/>
</dbReference>
<dbReference type="PANTHER" id="PTHR30487">
    <property type="entry name" value="TYPE 4 PREPILIN-LIKE PROTEINS LEADER PEPTIDE-PROCESSING ENZYME"/>
    <property type="match status" value="1"/>
</dbReference>
<dbReference type="OrthoDB" id="9789291at2"/>
<dbReference type="InterPro" id="IPR050882">
    <property type="entry name" value="Prepilin_peptidase/N-MTase"/>
</dbReference>
<evidence type="ECO:0000313" key="10">
    <source>
        <dbReference type="EMBL" id="AIA31631.1"/>
    </source>
</evidence>
<keyword evidence="6 7" id="KW-0472">Membrane</keyword>
<gene>
    <name evidence="10" type="ORF">Y981_04775</name>
</gene>
<reference evidence="10 11" key="2">
    <citation type="journal article" date="2015" name="Biomed. Res. Int.">
        <title>Effects of Arsenite Resistance on the Growth and Functional Gene Expression of Leptospirillum ferriphilum and Acidithiobacillus thiooxidans in Pure Culture and Coculture.</title>
        <authorList>
            <person name="Jiang H."/>
            <person name="Liang Y."/>
            <person name="Yin H."/>
            <person name="Xiao Y."/>
            <person name="Guo X."/>
            <person name="Xu Y."/>
            <person name="Hu Q."/>
            <person name="Liu H."/>
            <person name="Liu X."/>
        </authorList>
    </citation>
    <scope>NUCLEOTIDE SEQUENCE [LARGE SCALE GENOMIC DNA]</scope>
    <source>
        <strain evidence="10 11">YSK</strain>
    </source>
</reference>
<accession>A0A059Y240</accession>
<keyword evidence="3" id="KW-1003">Cell membrane</keyword>
<reference evidence="11" key="1">
    <citation type="submission" date="2014-02" db="EMBL/GenBank/DDBJ databases">
        <title>Complete genome sequence and comparative genomic analysis of the nitrogen-fixing bacterium Leptospirillum ferriphilum YSK.</title>
        <authorList>
            <person name="Guo X."/>
            <person name="Yin H."/>
            <person name="Liang Y."/>
            <person name="Hu Q."/>
            <person name="Ma L."/>
            <person name="Xiao Y."/>
            <person name="Zhang X."/>
            <person name="Qiu G."/>
            <person name="Liu X."/>
        </authorList>
    </citation>
    <scope>NUCLEOTIDE SEQUENCE [LARGE SCALE GENOMIC DNA]</scope>
    <source>
        <strain evidence="11">YSK</strain>
    </source>
</reference>
<dbReference type="RefSeq" id="WP_014960788.1">
    <property type="nucleotide sequence ID" value="NZ_CP007243.1"/>
</dbReference>
<evidence type="ECO:0000259" key="8">
    <source>
        <dbReference type="Pfam" id="PF01478"/>
    </source>
</evidence>
<feature type="transmembrane region" description="Helical" evidence="7">
    <location>
        <begin position="48"/>
        <end position="69"/>
    </location>
</feature>
<evidence type="ECO:0000256" key="7">
    <source>
        <dbReference type="SAM" id="Phobius"/>
    </source>
</evidence>
<keyword evidence="4 7" id="KW-0812">Transmembrane</keyword>
<dbReference type="InterPro" id="IPR000045">
    <property type="entry name" value="Prepilin_IV_endopep_pep"/>
</dbReference>
<proteinExistence type="inferred from homology"/>
<dbReference type="EMBL" id="CP007243">
    <property type="protein sequence ID" value="AIA31631.1"/>
    <property type="molecule type" value="Genomic_DNA"/>
</dbReference>
<evidence type="ECO:0000256" key="6">
    <source>
        <dbReference type="ARBA" id="ARBA00023136"/>
    </source>
</evidence>
<name>A0A059Y240_9BACT</name>